<dbReference type="Proteomes" id="UP000679247">
    <property type="component" value="Chromosome"/>
</dbReference>
<proteinExistence type="predicted"/>
<evidence type="ECO:0000313" key="3">
    <source>
        <dbReference type="Proteomes" id="UP000679247"/>
    </source>
</evidence>
<dbReference type="RefSeq" id="WP_066442034.1">
    <property type="nucleotide sequence ID" value="NZ_CANKUS010000008.1"/>
</dbReference>
<keyword evidence="1" id="KW-0472">Membrane</keyword>
<protein>
    <submittedName>
        <fullName evidence="2">Uncharacterized protein</fullName>
    </submittedName>
</protein>
<organism evidence="2 3">
    <name type="scientific">Cytobacillus gottheilii</name>
    <dbReference type="NCBI Taxonomy" id="859144"/>
    <lineage>
        <taxon>Bacteria</taxon>
        <taxon>Bacillati</taxon>
        <taxon>Bacillota</taxon>
        <taxon>Bacilli</taxon>
        <taxon>Bacillales</taxon>
        <taxon>Bacillaceae</taxon>
        <taxon>Cytobacillus</taxon>
    </lineage>
</organism>
<evidence type="ECO:0000256" key="1">
    <source>
        <dbReference type="SAM" id="Phobius"/>
    </source>
</evidence>
<keyword evidence="1" id="KW-0812">Transmembrane</keyword>
<reference evidence="2 3" key="1">
    <citation type="submission" date="2021-03" db="EMBL/GenBank/DDBJ databases">
        <title>The first data on the complete genome of the tetrodotoxin-producing bacterium.</title>
        <authorList>
            <person name="Melnikova D.I."/>
            <person name="Nijland R."/>
            <person name="Magarlamov T.Y."/>
        </authorList>
    </citation>
    <scope>NUCLEOTIDE SEQUENCE [LARGE SCALE GENOMIC DNA]</scope>
    <source>
        <strain evidence="2 3">1839</strain>
    </source>
</reference>
<keyword evidence="1" id="KW-1133">Transmembrane helix</keyword>
<name>A0ABX8FAZ0_9BACI</name>
<dbReference type="EMBL" id="CP071709">
    <property type="protein sequence ID" value="QVY61529.1"/>
    <property type="molecule type" value="Genomic_DNA"/>
</dbReference>
<feature type="transmembrane region" description="Helical" evidence="1">
    <location>
        <begin position="56"/>
        <end position="77"/>
    </location>
</feature>
<evidence type="ECO:0000313" key="2">
    <source>
        <dbReference type="EMBL" id="QVY61529.1"/>
    </source>
</evidence>
<keyword evidence="3" id="KW-1185">Reference proteome</keyword>
<sequence>MGTQLKKKAKKRTSGSDKRETIAGGIAIISTCFFLLTLILWGVSELIDEHFIVSEMLGAYSVASLFLCFSIMFIALFVGIKGSWFGRIVCLLVAGFTASGAYSFMETSALLYKDKAAYENKQFETLVMIPTGTEFDDPDYGREYLMELEFNELILDVYSLDISRTYYHENLSGRQLEIDYLPNSRYAVSVREYQE</sequence>
<feature type="transmembrane region" description="Helical" evidence="1">
    <location>
        <begin position="21"/>
        <end position="44"/>
    </location>
</feature>
<accession>A0ABX8FAZ0</accession>
<feature type="transmembrane region" description="Helical" evidence="1">
    <location>
        <begin position="84"/>
        <end position="105"/>
    </location>
</feature>
<gene>
    <name evidence="2" type="ORF">J1899_21785</name>
</gene>